<dbReference type="EMBL" id="HBEP01011527">
    <property type="protein sequence ID" value="CAD8480145.1"/>
    <property type="molecule type" value="Transcribed_RNA"/>
</dbReference>
<proteinExistence type="predicted"/>
<accession>A0A7S0HGQ0</accession>
<dbReference type="AlphaFoldDB" id="A0A7S0HGQ0"/>
<evidence type="ECO:0000256" key="1">
    <source>
        <dbReference type="SAM" id="MobiDB-lite"/>
    </source>
</evidence>
<name>A0A7S0HGQ0_9EUKA</name>
<protein>
    <submittedName>
        <fullName evidence="2">Uncharacterized protein</fullName>
    </submittedName>
</protein>
<gene>
    <name evidence="2" type="ORF">PANT1444_LOCUS6471</name>
</gene>
<feature type="region of interest" description="Disordered" evidence="1">
    <location>
        <begin position="1"/>
        <end position="36"/>
    </location>
</feature>
<sequence length="191" mass="20040">MDTGTGRRGCRADGDEPVVIVAPPPPRRSSAEALSAVNRTRQDLEGSFEVRGGSMFADLLTSPRYKRLAADGESLQLPTSRRFYELTSVLLHEIRYASVAPAARPFAWPFTVRQDSTSREEVHQPPRGVLLAGGGVATSASILSVADAAAAAAVAGLGCLERPEVKPSAATAGQGGQPLDVPWRCGCTATP</sequence>
<organism evidence="2">
    <name type="scientific">Phaeocystis antarctica</name>
    <dbReference type="NCBI Taxonomy" id="33657"/>
    <lineage>
        <taxon>Eukaryota</taxon>
        <taxon>Haptista</taxon>
        <taxon>Haptophyta</taxon>
        <taxon>Prymnesiophyceae</taxon>
        <taxon>Phaeocystales</taxon>
        <taxon>Phaeocystaceae</taxon>
        <taxon>Phaeocystis</taxon>
    </lineage>
</organism>
<reference evidence="2" key="1">
    <citation type="submission" date="2021-01" db="EMBL/GenBank/DDBJ databases">
        <authorList>
            <person name="Corre E."/>
            <person name="Pelletier E."/>
            <person name="Niang G."/>
            <person name="Scheremetjew M."/>
            <person name="Finn R."/>
            <person name="Kale V."/>
            <person name="Holt S."/>
            <person name="Cochrane G."/>
            <person name="Meng A."/>
            <person name="Brown T."/>
            <person name="Cohen L."/>
        </authorList>
    </citation>
    <scope>NUCLEOTIDE SEQUENCE</scope>
    <source>
        <strain evidence="2">CCMP1374</strain>
    </source>
</reference>
<evidence type="ECO:0000313" key="2">
    <source>
        <dbReference type="EMBL" id="CAD8480145.1"/>
    </source>
</evidence>